<organism evidence="1 2">
    <name type="scientific">Cryobacterium flavum</name>
    <dbReference type="NCBI Taxonomy" id="1424659"/>
    <lineage>
        <taxon>Bacteria</taxon>
        <taxon>Bacillati</taxon>
        <taxon>Actinomycetota</taxon>
        <taxon>Actinomycetes</taxon>
        <taxon>Micrococcales</taxon>
        <taxon>Microbacteriaceae</taxon>
        <taxon>Cryobacterium</taxon>
    </lineage>
</organism>
<gene>
    <name evidence="1" type="ORF">SAMN05216368_102415</name>
</gene>
<proteinExistence type="predicted"/>
<dbReference type="Proteomes" id="UP000199639">
    <property type="component" value="Unassembled WGS sequence"/>
</dbReference>
<evidence type="ECO:0000313" key="1">
    <source>
        <dbReference type="EMBL" id="SDM86183.1"/>
    </source>
</evidence>
<dbReference type="EMBL" id="FNIB01000002">
    <property type="protein sequence ID" value="SDM86183.1"/>
    <property type="molecule type" value="Genomic_DNA"/>
</dbReference>
<evidence type="ECO:0000313" key="2">
    <source>
        <dbReference type="Proteomes" id="UP000199639"/>
    </source>
</evidence>
<dbReference type="STRING" id="1424659.SAMN05216368_102415"/>
<sequence>MSRDYTPINRARATTDIGVRAETDLGNGSLAYRNGCR</sequence>
<name>A0A5E9FVI6_9MICO</name>
<protein>
    <submittedName>
        <fullName evidence="1">Uncharacterized protein</fullName>
    </submittedName>
</protein>
<accession>A0A5E9FVI6</accession>
<dbReference type="AlphaFoldDB" id="A0A5E9FVI6"/>
<feature type="non-terminal residue" evidence="1">
    <location>
        <position position="37"/>
    </location>
</feature>
<reference evidence="1 2" key="1">
    <citation type="submission" date="2016-10" db="EMBL/GenBank/DDBJ databases">
        <authorList>
            <person name="Varghese N."/>
            <person name="Submissions S."/>
        </authorList>
    </citation>
    <scope>NUCLEOTIDE SEQUENCE [LARGE SCALE GENOMIC DNA]</scope>
    <source>
        <strain evidence="1 2">CGMCC 1.11215</strain>
    </source>
</reference>